<gene>
    <name evidence="2" type="ORF">M513_05713</name>
    <name evidence="3" type="ORF">M514_05713</name>
</gene>
<keyword evidence="1" id="KW-0472">Membrane</keyword>
<evidence type="ECO:0000313" key="4">
    <source>
        <dbReference type="Proteomes" id="UP000030764"/>
    </source>
</evidence>
<proteinExistence type="predicted"/>
<keyword evidence="1" id="KW-0812">Transmembrane</keyword>
<evidence type="ECO:0000313" key="3">
    <source>
        <dbReference type="EMBL" id="KFD66479.1"/>
    </source>
</evidence>
<keyword evidence="4" id="KW-1185">Reference proteome</keyword>
<dbReference type="EMBL" id="KL367524">
    <property type="protein sequence ID" value="KFD66479.1"/>
    <property type="molecule type" value="Genomic_DNA"/>
</dbReference>
<dbReference type="OrthoDB" id="5919806at2759"/>
<dbReference type="AlphaFoldDB" id="A0A085NAI3"/>
<keyword evidence="1" id="KW-1133">Transmembrane helix</keyword>
<dbReference type="Proteomes" id="UP000030764">
    <property type="component" value="Unassembled WGS sequence"/>
</dbReference>
<dbReference type="EMBL" id="KL363217">
    <property type="protein sequence ID" value="KFD53449.1"/>
    <property type="molecule type" value="Genomic_DNA"/>
</dbReference>
<name>A0A085NAI3_9BILA</name>
<feature type="transmembrane region" description="Helical" evidence="1">
    <location>
        <begin position="31"/>
        <end position="52"/>
    </location>
</feature>
<organism evidence="3">
    <name type="scientific">Trichuris suis</name>
    <name type="common">pig whipworm</name>
    <dbReference type="NCBI Taxonomy" id="68888"/>
    <lineage>
        <taxon>Eukaryota</taxon>
        <taxon>Metazoa</taxon>
        <taxon>Ecdysozoa</taxon>
        <taxon>Nematoda</taxon>
        <taxon>Enoplea</taxon>
        <taxon>Dorylaimia</taxon>
        <taxon>Trichinellida</taxon>
        <taxon>Trichuridae</taxon>
        <taxon>Trichuris</taxon>
    </lineage>
</organism>
<reference evidence="3 4" key="1">
    <citation type="journal article" date="2014" name="Nat. Genet.">
        <title>Genome and transcriptome of the porcine whipworm Trichuris suis.</title>
        <authorList>
            <person name="Jex A.R."/>
            <person name="Nejsum P."/>
            <person name="Schwarz E.M."/>
            <person name="Hu L."/>
            <person name="Young N.D."/>
            <person name="Hall R.S."/>
            <person name="Korhonen P.K."/>
            <person name="Liao S."/>
            <person name="Thamsborg S."/>
            <person name="Xia J."/>
            <person name="Xu P."/>
            <person name="Wang S."/>
            <person name="Scheerlinck J.P."/>
            <person name="Hofmann A."/>
            <person name="Sternberg P.W."/>
            <person name="Wang J."/>
            <person name="Gasser R.B."/>
        </authorList>
    </citation>
    <scope>NUCLEOTIDE SEQUENCE [LARGE SCALE GENOMIC DNA]</scope>
    <source>
        <strain evidence="3">DCEP-RM93F</strain>
        <strain evidence="2">DCEP-RM93M</strain>
    </source>
</reference>
<evidence type="ECO:0000313" key="2">
    <source>
        <dbReference type="EMBL" id="KFD53449.1"/>
    </source>
</evidence>
<dbReference type="Proteomes" id="UP000030758">
    <property type="component" value="Unassembled WGS sequence"/>
</dbReference>
<sequence>MNETSLNETSRPTSSKEMDQEFSRIELGARVFSWITVTLFGFCFIALLLIHWHNIPNLGKRKKSLSSLQSVKKQPCLKESHSPDV</sequence>
<accession>A0A085NAI3</accession>
<evidence type="ECO:0000256" key="1">
    <source>
        <dbReference type="SAM" id="Phobius"/>
    </source>
</evidence>
<protein>
    <submittedName>
        <fullName evidence="3">Uncharacterized protein</fullName>
    </submittedName>
</protein>